<comment type="caution">
    <text evidence="1">The sequence shown here is derived from an EMBL/GenBank/DDBJ whole genome shotgun (WGS) entry which is preliminary data.</text>
</comment>
<gene>
    <name evidence="1" type="ORF">GGR28_001712</name>
</gene>
<evidence type="ECO:0000313" key="1">
    <source>
        <dbReference type="EMBL" id="MBB4079095.1"/>
    </source>
</evidence>
<sequence length="248" mass="28684">MNFLRYPLRTLVLTVTALLMLHCTDEQQALGLQAEQQYVNLLHAVHFQQPKASVAAVRDFDLTIRQLRQQWYRPMTTDAVDRVLYHIDMAECAYEDARNSIEDGDLVLAAVQLDRAVYELSVGDPASFNELYVASIYDFVASWLAVDYMISHTDELFDWEEIEDCGLDAREVWQDVKHIQPSAQFYPGIKSDPLPFRAAHDRLTKELQAFRRDAGERSPAQVKIRVERVSEALWDLLFLFGPDEEFRI</sequence>
<proteinExistence type="predicted"/>
<dbReference type="Proteomes" id="UP000576209">
    <property type="component" value="Unassembled WGS sequence"/>
</dbReference>
<dbReference type="AlphaFoldDB" id="A0A840E649"/>
<evidence type="ECO:0000313" key="2">
    <source>
        <dbReference type="Proteomes" id="UP000576209"/>
    </source>
</evidence>
<organism evidence="1 2">
    <name type="scientific">Neolewinella aquimaris</name>
    <dbReference type="NCBI Taxonomy" id="1835722"/>
    <lineage>
        <taxon>Bacteria</taxon>
        <taxon>Pseudomonadati</taxon>
        <taxon>Bacteroidota</taxon>
        <taxon>Saprospiria</taxon>
        <taxon>Saprospirales</taxon>
        <taxon>Lewinellaceae</taxon>
        <taxon>Neolewinella</taxon>
    </lineage>
</organism>
<dbReference type="EMBL" id="JACIFF010000003">
    <property type="protein sequence ID" value="MBB4079095.1"/>
    <property type="molecule type" value="Genomic_DNA"/>
</dbReference>
<protein>
    <submittedName>
        <fullName evidence="1">Uncharacterized protein</fullName>
    </submittedName>
</protein>
<accession>A0A840E649</accession>
<keyword evidence="2" id="KW-1185">Reference proteome</keyword>
<dbReference type="RefSeq" id="WP_183495334.1">
    <property type="nucleotide sequence ID" value="NZ_JACIFF010000003.1"/>
</dbReference>
<reference evidence="1 2" key="1">
    <citation type="submission" date="2020-08" db="EMBL/GenBank/DDBJ databases">
        <title>Genomic Encyclopedia of Type Strains, Phase IV (KMG-IV): sequencing the most valuable type-strain genomes for metagenomic binning, comparative biology and taxonomic classification.</title>
        <authorList>
            <person name="Goeker M."/>
        </authorList>
    </citation>
    <scope>NUCLEOTIDE SEQUENCE [LARGE SCALE GENOMIC DNA]</scope>
    <source>
        <strain evidence="1 2">DSM 105137</strain>
    </source>
</reference>
<name>A0A840E649_9BACT</name>